<dbReference type="InterPro" id="IPR018060">
    <property type="entry name" value="HTH_AraC"/>
</dbReference>
<name>A0A268NYY8_SHOCL</name>
<keyword evidence="3" id="KW-0804">Transcription</keyword>
<evidence type="ECO:0000256" key="3">
    <source>
        <dbReference type="ARBA" id="ARBA00023163"/>
    </source>
</evidence>
<comment type="caution">
    <text evidence="7">The sequence shown here is derived from an EMBL/GenBank/DDBJ whole genome shotgun (WGS) entry which is preliminary data.</text>
</comment>
<dbReference type="InterPro" id="IPR020449">
    <property type="entry name" value="Tscrpt_reg_AraC-type_HTH"/>
</dbReference>
<dbReference type="SMART" id="SM00342">
    <property type="entry name" value="HTH_ARAC"/>
    <property type="match status" value="1"/>
</dbReference>
<dbReference type="Pfam" id="PF12833">
    <property type="entry name" value="HTH_18"/>
    <property type="match status" value="1"/>
</dbReference>
<evidence type="ECO:0000256" key="1">
    <source>
        <dbReference type="ARBA" id="ARBA00023015"/>
    </source>
</evidence>
<dbReference type="PANTHER" id="PTHR43280:SF10">
    <property type="entry name" value="REGULATORY PROTEIN POCR"/>
    <property type="match status" value="1"/>
</dbReference>
<organism evidence="7 8">
    <name type="scientific">Shouchella clausii</name>
    <name type="common">Alkalihalobacillus clausii</name>
    <dbReference type="NCBI Taxonomy" id="79880"/>
    <lineage>
        <taxon>Bacteria</taxon>
        <taxon>Bacillati</taxon>
        <taxon>Bacillota</taxon>
        <taxon>Bacilli</taxon>
        <taxon>Bacillales</taxon>
        <taxon>Bacillaceae</taxon>
        <taxon>Shouchella</taxon>
    </lineage>
</organism>
<dbReference type="CDD" id="cd17536">
    <property type="entry name" value="REC_YesN-like"/>
    <property type="match status" value="1"/>
</dbReference>
<sequence>MDDTGKSFELLLVDDEEATVLGLSALPWETLGINRVHCACSASEALASLEKGNVDVVVTDIRMPGKSGIDLLAEVEKSPHAPKCLLLSGYAEFAYAQAAIQAQAVDYLLKPVSDEELMQAVGRALSIRKSELEKLQLQKRSMEAIRNNIGDYFEQVIAPWLSSKKSTFETKQELKSYGLPTDTNIKALWLFVHIHKEPSTDDVDGMKSVLASNLTKITATATFNLYKNLYAILLYPLRTQGDESLLNAVKPQILLLKTQLRKQCQAPITLTTSLPFLFWEEGPKIYQSFLSGTSPLVQEVRHKKEQLAVRVYEYVEAHFFEQPSLQEVADHLFLNAAYLSKRFKEETGEKFSDYIHRLRMDRAVEFLAETNMKVSQIAKKLGYKDASYFIKVFKREFHMTPQEFRSR</sequence>
<feature type="domain" description="Response regulatory" evidence="6">
    <location>
        <begin position="9"/>
        <end position="125"/>
    </location>
</feature>
<dbReference type="Proteomes" id="UP000216207">
    <property type="component" value="Unassembled WGS sequence"/>
</dbReference>
<evidence type="ECO:0000256" key="2">
    <source>
        <dbReference type="ARBA" id="ARBA00023125"/>
    </source>
</evidence>
<dbReference type="PRINTS" id="PR00032">
    <property type="entry name" value="HTHARAC"/>
</dbReference>
<evidence type="ECO:0000313" key="7">
    <source>
        <dbReference type="EMBL" id="PAE88285.1"/>
    </source>
</evidence>
<keyword evidence="1" id="KW-0805">Transcription regulation</keyword>
<dbReference type="Pfam" id="PF00072">
    <property type="entry name" value="Response_reg"/>
    <property type="match status" value="1"/>
</dbReference>
<dbReference type="InterPro" id="IPR011006">
    <property type="entry name" value="CheY-like_superfamily"/>
</dbReference>
<dbReference type="PROSITE" id="PS50110">
    <property type="entry name" value="RESPONSE_REGULATORY"/>
    <property type="match status" value="1"/>
</dbReference>
<dbReference type="SUPFAM" id="SSF46689">
    <property type="entry name" value="Homeodomain-like"/>
    <property type="match status" value="2"/>
</dbReference>
<dbReference type="InterPro" id="IPR009057">
    <property type="entry name" value="Homeodomain-like_sf"/>
</dbReference>
<dbReference type="Gene3D" id="3.40.50.2300">
    <property type="match status" value="1"/>
</dbReference>
<dbReference type="GO" id="GO:0043565">
    <property type="term" value="F:sequence-specific DNA binding"/>
    <property type="evidence" value="ECO:0007669"/>
    <property type="project" value="InterPro"/>
</dbReference>
<evidence type="ECO:0000256" key="4">
    <source>
        <dbReference type="PROSITE-ProRule" id="PRU00169"/>
    </source>
</evidence>
<dbReference type="RefSeq" id="WP_095326796.1">
    <property type="nucleotide sequence ID" value="NZ_NPCC01000017.1"/>
</dbReference>
<dbReference type="SUPFAM" id="SSF52172">
    <property type="entry name" value="CheY-like"/>
    <property type="match status" value="1"/>
</dbReference>
<dbReference type="Gene3D" id="1.10.10.60">
    <property type="entry name" value="Homeodomain-like"/>
    <property type="match status" value="2"/>
</dbReference>
<evidence type="ECO:0000259" key="5">
    <source>
        <dbReference type="PROSITE" id="PS01124"/>
    </source>
</evidence>
<evidence type="ECO:0000259" key="6">
    <source>
        <dbReference type="PROSITE" id="PS50110"/>
    </source>
</evidence>
<feature type="domain" description="HTH araC/xylS-type" evidence="5">
    <location>
        <begin position="309"/>
        <end position="407"/>
    </location>
</feature>
<accession>A0A268NYY8</accession>
<protein>
    <recommendedName>
        <fullName evidence="9">DNA-binding response regulator</fullName>
    </recommendedName>
</protein>
<dbReference type="AlphaFoldDB" id="A0A268NYY8"/>
<dbReference type="PANTHER" id="PTHR43280">
    <property type="entry name" value="ARAC-FAMILY TRANSCRIPTIONAL REGULATOR"/>
    <property type="match status" value="1"/>
</dbReference>
<keyword evidence="4" id="KW-0597">Phosphoprotein</keyword>
<keyword evidence="2" id="KW-0238">DNA-binding</keyword>
<feature type="modified residue" description="4-aspartylphosphate" evidence="4">
    <location>
        <position position="60"/>
    </location>
</feature>
<dbReference type="SMART" id="SM00448">
    <property type="entry name" value="REC"/>
    <property type="match status" value="1"/>
</dbReference>
<dbReference type="InterPro" id="IPR001789">
    <property type="entry name" value="Sig_transdc_resp-reg_receiver"/>
</dbReference>
<dbReference type="GO" id="GO:0000160">
    <property type="term" value="P:phosphorelay signal transduction system"/>
    <property type="evidence" value="ECO:0007669"/>
    <property type="project" value="InterPro"/>
</dbReference>
<dbReference type="PROSITE" id="PS01124">
    <property type="entry name" value="HTH_ARAC_FAMILY_2"/>
    <property type="match status" value="1"/>
</dbReference>
<evidence type="ECO:0000313" key="8">
    <source>
        <dbReference type="Proteomes" id="UP000216207"/>
    </source>
</evidence>
<proteinExistence type="predicted"/>
<reference evidence="7 8" key="1">
    <citation type="submission" date="2017-07" db="EMBL/GenBank/DDBJ databases">
        <title>Isolation and whole genome analysis of endospore-forming bacteria from heroin.</title>
        <authorList>
            <person name="Kalinowski J."/>
            <person name="Ahrens B."/>
            <person name="Al-Dilaimi A."/>
            <person name="Winkler A."/>
            <person name="Wibberg D."/>
            <person name="Schleenbecker U."/>
            <person name="Ruckert C."/>
            <person name="Wolfel R."/>
            <person name="Grass G."/>
        </authorList>
    </citation>
    <scope>NUCLEOTIDE SEQUENCE [LARGE SCALE GENOMIC DNA]</scope>
    <source>
        <strain evidence="7 8">7539</strain>
    </source>
</reference>
<evidence type="ECO:0008006" key="9">
    <source>
        <dbReference type="Google" id="ProtNLM"/>
    </source>
</evidence>
<dbReference type="GO" id="GO:0003700">
    <property type="term" value="F:DNA-binding transcription factor activity"/>
    <property type="evidence" value="ECO:0007669"/>
    <property type="project" value="InterPro"/>
</dbReference>
<dbReference type="EMBL" id="NPCC01000017">
    <property type="protein sequence ID" value="PAE88285.1"/>
    <property type="molecule type" value="Genomic_DNA"/>
</dbReference>
<gene>
    <name evidence="7" type="ORF">CHH72_13475</name>
</gene>